<dbReference type="SUPFAM" id="SSF89360">
    <property type="entry name" value="HesB-like domain"/>
    <property type="match status" value="1"/>
</dbReference>
<dbReference type="InterPro" id="IPR035903">
    <property type="entry name" value="HesB-like_dom_sf"/>
</dbReference>
<dbReference type="Gene3D" id="2.60.300.12">
    <property type="entry name" value="HesB-like domain"/>
    <property type="match status" value="1"/>
</dbReference>
<name>A0A4Q9DY57_9BACL</name>
<comment type="caution">
    <text evidence="2">The sequence shown here is derived from an EMBL/GenBank/DDBJ whole genome shotgun (WGS) entry which is preliminary data.</text>
</comment>
<gene>
    <name evidence="2" type="ORF">EYB31_07095</name>
</gene>
<accession>A0A4Q9DY57</accession>
<evidence type="ECO:0000313" key="2">
    <source>
        <dbReference type="EMBL" id="TBL80180.1"/>
    </source>
</evidence>
<organism evidence="2 3">
    <name type="scientific">Paenibacillus thalictri</name>
    <dbReference type="NCBI Taxonomy" id="2527873"/>
    <lineage>
        <taxon>Bacteria</taxon>
        <taxon>Bacillati</taxon>
        <taxon>Bacillota</taxon>
        <taxon>Bacilli</taxon>
        <taxon>Bacillales</taxon>
        <taxon>Paenibacillaceae</taxon>
        <taxon>Paenibacillus</taxon>
    </lineage>
</organism>
<feature type="domain" description="Core" evidence="1">
    <location>
        <begin position="1"/>
        <end position="103"/>
    </location>
</feature>
<sequence>MYITFTESAVKELAPKLAEPGSRLRLVYDTEGCGCAVNGVPALRIAHHADPDDIAAISEPFAVSYKTRDEVFFEDKMKIDYNDARRSFELKSSQQIYSTNMKLYESVPQP</sequence>
<dbReference type="AlphaFoldDB" id="A0A4Q9DY57"/>
<dbReference type="Pfam" id="PF01521">
    <property type="entry name" value="Fe-S_biosyn"/>
    <property type="match status" value="1"/>
</dbReference>
<dbReference type="RefSeq" id="WP_131012595.1">
    <property type="nucleotide sequence ID" value="NZ_SIRE01000005.1"/>
</dbReference>
<protein>
    <submittedName>
        <fullName evidence="2">Iron-sulfur cluster biosynthesis family protein</fullName>
    </submittedName>
</protein>
<dbReference type="OrthoDB" id="2361087at2"/>
<reference evidence="2 3" key="1">
    <citation type="submission" date="2019-02" db="EMBL/GenBank/DDBJ databases">
        <title>Paenibacillus sp. nov., isolated from surface-sterilized tissue of Thalictrum simplex L.</title>
        <authorList>
            <person name="Tuo L."/>
        </authorList>
    </citation>
    <scope>NUCLEOTIDE SEQUENCE [LARGE SCALE GENOMIC DNA]</scope>
    <source>
        <strain evidence="2 3">N2SHLJ1</strain>
    </source>
</reference>
<dbReference type="EMBL" id="SIRE01000005">
    <property type="protein sequence ID" value="TBL80180.1"/>
    <property type="molecule type" value="Genomic_DNA"/>
</dbReference>
<dbReference type="Proteomes" id="UP000293142">
    <property type="component" value="Unassembled WGS sequence"/>
</dbReference>
<evidence type="ECO:0000259" key="1">
    <source>
        <dbReference type="Pfam" id="PF01521"/>
    </source>
</evidence>
<evidence type="ECO:0000313" key="3">
    <source>
        <dbReference type="Proteomes" id="UP000293142"/>
    </source>
</evidence>
<proteinExistence type="predicted"/>
<dbReference type="InterPro" id="IPR000361">
    <property type="entry name" value="ATAP_core_dom"/>
</dbReference>
<keyword evidence="3" id="KW-1185">Reference proteome</keyword>